<reference evidence="3 4" key="1">
    <citation type="submission" date="2018-04" db="EMBL/GenBank/DDBJ databases">
        <title>Genomic Encyclopedia of Type Strains, Phase IV (KMG-IV): sequencing the most valuable type-strain genomes for metagenomic binning, comparative biology and taxonomic classification.</title>
        <authorList>
            <person name="Goeker M."/>
        </authorList>
    </citation>
    <scope>NUCLEOTIDE SEQUENCE [LARGE SCALE GENOMIC DNA]</scope>
    <source>
        <strain evidence="3 4">DSM 104150</strain>
    </source>
</reference>
<dbReference type="EMBL" id="QICN01000012">
    <property type="protein sequence ID" value="PXV64620.1"/>
    <property type="molecule type" value="Genomic_DNA"/>
</dbReference>
<dbReference type="SUPFAM" id="SSF53474">
    <property type="entry name" value="alpha/beta-Hydrolases"/>
    <property type="match status" value="1"/>
</dbReference>
<feature type="chain" id="PRO_5016434033" evidence="1">
    <location>
        <begin position="29"/>
        <end position="237"/>
    </location>
</feature>
<dbReference type="GO" id="GO:0016787">
    <property type="term" value="F:hydrolase activity"/>
    <property type="evidence" value="ECO:0007669"/>
    <property type="project" value="InterPro"/>
</dbReference>
<evidence type="ECO:0000313" key="3">
    <source>
        <dbReference type="EMBL" id="PXV64620.1"/>
    </source>
</evidence>
<name>A0A318E3E3_9GAMM</name>
<sequence length="237" mass="24479">MSLRRRGLIAGRGLAAALLLAGGAAAGAGPVLDSLPMTVDPSATYLLYLHGRIIEDRGPRAMHPQWGLYDLEAVSRALAARDAIVVARQRAPGSRVREDAEAVQEQVRALLAAGVPAPRIVVVGFSKGAAIAMLAAAGLPEPLRLVVLAGCAPGMRGPLTLSAHVLSIHERSDPLGESCAALLSGGGEASFTEIAIATGRSHGAFFLPQDEWVVPLLDWVHGTDPAGAQPAEPRPAP</sequence>
<feature type="signal peptide" evidence="1">
    <location>
        <begin position="1"/>
        <end position="28"/>
    </location>
</feature>
<evidence type="ECO:0000313" key="4">
    <source>
        <dbReference type="Proteomes" id="UP000248330"/>
    </source>
</evidence>
<evidence type="ECO:0000259" key="2">
    <source>
        <dbReference type="Pfam" id="PF02230"/>
    </source>
</evidence>
<organism evidence="3 4">
    <name type="scientific">Sinimarinibacterium flocculans</name>
    <dbReference type="NCBI Taxonomy" id="985250"/>
    <lineage>
        <taxon>Bacteria</taxon>
        <taxon>Pseudomonadati</taxon>
        <taxon>Pseudomonadota</taxon>
        <taxon>Gammaproteobacteria</taxon>
        <taxon>Nevskiales</taxon>
        <taxon>Nevskiaceae</taxon>
        <taxon>Sinimarinibacterium</taxon>
    </lineage>
</organism>
<dbReference type="Proteomes" id="UP000248330">
    <property type="component" value="Unassembled WGS sequence"/>
</dbReference>
<dbReference type="Gene3D" id="3.40.50.1820">
    <property type="entry name" value="alpha/beta hydrolase"/>
    <property type="match status" value="1"/>
</dbReference>
<feature type="domain" description="Phospholipase/carboxylesterase/thioesterase" evidence="2">
    <location>
        <begin position="94"/>
        <end position="153"/>
    </location>
</feature>
<dbReference type="InterPro" id="IPR003140">
    <property type="entry name" value="PLipase/COase/thioEstase"/>
</dbReference>
<dbReference type="Pfam" id="PF02230">
    <property type="entry name" value="Abhydrolase_2"/>
    <property type="match status" value="1"/>
</dbReference>
<dbReference type="PROSITE" id="PS51318">
    <property type="entry name" value="TAT"/>
    <property type="match status" value="1"/>
</dbReference>
<keyword evidence="4" id="KW-1185">Reference proteome</keyword>
<proteinExistence type="predicted"/>
<dbReference type="AlphaFoldDB" id="A0A318E3E3"/>
<dbReference type="InterPro" id="IPR006311">
    <property type="entry name" value="TAT_signal"/>
</dbReference>
<comment type="caution">
    <text evidence="3">The sequence shown here is derived from an EMBL/GenBank/DDBJ whole genome shotgun (WGS) entry which is preliminary data.</text>
</comment>
<keyword evidence="1" id="KW-0732">Signal</keyword>
<protein>
    <submittedName>
        <fullName evidence="3">Phospholipase/carboxylesterase</fullName>
    </submittedName>
</protein>
<evidence type="ECO:0000256" key="1">
    <source>
        <dbReference type="SAM" id="SignalP"/>
    </source>
</evidence>
<accession>A0A318E3E3</accession>
<dbReference type="OrthoDB" id="6381520at2"/>
<dbReference type="RefSeq" id="WP_110266622.1">
    <property type="nucleotide sequence ID" value="NZ_CAKZQT010000005.1"/>
</dbReference>
<gene>
    <name evidence="3" type="ORF">C8D93_11270</name>
</gene>
<dbReference type="InterPro" id="IPR029058">
    <property type="entry name" value="AB_hydrolase_fold"/>
</dbReference>